<proteinExistence type="inferred from homology"/>
<dbReference type="PANTHER" id="PTHR12972">
    <property type="entry name" value="DOWNSTREAM NEIGHBOR OF SON"/>
    <property type="match status" value="1"/>
</dbReference>
<dbReference type="InterPro" id="IPR024861">
    <property type="entry name" value="Donson"/>
</dbReference>
<protein>
    <submittedName>
        <fullName evidence="6">Protein downstream neighbor of Son isoform X3</fullName>
    </submittedName>
</protein>
<feature type="compositionally biased region" description="Polar residues" evidence="5">
    <location>
        <begin position="99"/>
        <end position="117"/>
    </location>
</feature>
<dbReference type="GO" id="GO:0005634">
    <property type="term" value="C:nucleus"/>
    <property type="evidence" value="ECO:0007669"/>
    <property type="project" value="UniProtKB-SubCell"/>
</dbReference>
<dbReference type="Proteomes" id="UP000623129">
    <property type="component" value="Unassembled WGS sequence"/>
</dbReference>
<evidence type="ECO:0000256" key="2">
    <source>
        <dbReference type="ARBA" id="ARBA00022473"/>
    </source>
</evidence>
<evidence type="ECO:0000256" key="5">
    <source>
        <dbReference type="SAM" id="MobiDB-lite"/>
    </source>
</evidence>
<evidence type="ECO:0000256" key="4">
    <source>
        <dbReference type="ARBA" id="ARBA00025806"/>
    </source>
</evidence>
<evidence type="ECO:0000256" key="3">
    <source>
        <dbReference type="ARBA" id="ARBA00023242"/>
    </source>
</evidence>
<dbReference type="AlphaFoldDB" id="A0A833REX6"/>
<accession>A0A833REX6</accession>
<evidence type="ECO:0000313" key="6">
    <source>
        <dbReference type="EMBL" id="KAF3337657.1"/>
    </source>
</evidence>
<dbReference type="GO" id="GO:0033260">
    <property type="term" value="P:nuclear DNA replication"/>
    <property type="evidence" value="ECO:0007669"/>
    <property type="project" value="TreeGrafter"/>
</dbReference>
<keyword evidence="7" id="KW-1185">Reference proteome</keyword>
<gene>
    <name evidence="6" type="ORF">FCM35_KLT18244</name>
</gene>
<comment type="subcellular location">
    <subcellularLocation>
        <location evidence="1">Nucleus</location>
    </subcellularLocation>
</comment>
<organism evidence="6 7">
    <name type="scientific">Carex littledalei</name>
    <dbReference type="NCBI Taxonomy" id="544730"/>
    <lineage>
        <taxon>Eukaryota</taxon>
        <taxon>Viridiplantae</taxon>
        <taxon>Streptophyta</taxon>
        <taxon>Embryophyta</taxon>
        <taxon>Tracheophyta</taxon>
        <taxon>Spermatophyta</taxon>
        <taxon>Magnoliopsida</taxon>
        <taxon>Liliopsida</taxon>
        <taxon>Poales</taxon>
        <taxon>Cyperaceae</taxon>
        <taxon>Cyperoideae</taxon>
        <taxon>Cariceae</taxon>
        <taxon>Carex</taxon>
        <taxon>Carex subgen. Euthyceras</taxon>
    </lineage>
</organism>
<dbReference type="EMBL" id="SWLB01000006">
    <property type="protein sequence ID" value="KAF3337657.1"/>
    <property type="molecule type" value="Genomic_DNA"/>
</dbReference>
<evidence type="ECO:0000313" key="7">
    <source>
        <dbReference type="Proteomes" id="UP000623129"/>
    </source>
</evidence>
<feature type="region of interest" description="Disordered" evidence="5">
    <location>
        <begin position="93"/>
        <end position="117"/>
    </location>
</feature>
<evidence type="ECO:0000256" key="1">
    <source>
        <dbReference type="ARBA" id="ARBA00004123"/>
    </source>
</evidence>
<dbReference type="PANTHER" id="PTHR12972:SF0">
    <property type="entry name" value="PROTEIN DOWNSTREAM NEIGHBOR OF SON"/>
    <property type="match status" value="1"/>
</dbReference>
<dbReference type="OrthoDB" id="534063at2759"/>
<dbReference type="PRINTS" id="PR02064">
    <property type="entry name" value="DONSON"/>
</dbReference>
<comment type="caution">
    <text evidence="6">The sequence shown here is derived from an EMBL/GenBank/DDBJ whole genome shotgun (WGS) entry which is preliminary data.</text>
</comment>
<name>A0A833REX6_9POAL</name>
<reference evidence="6" key="1">
    <citation type="submission" date="2020-01" db="EMBL/GenBank/DDBJ databases">
        <title>Genome sequence of Kobresia littledalei, the first chromosome-level genome in the family Cyperaceae.</title>
        <authorList>
            <person name="Qu G."/>
        </authorList>
    </citation>
    <scope>NUCLEOTIDE SEQUENCE</scope>
    <source>
        <strain evidence="6">C.B.Clarke</strain>
        <tissue evidence="6">Leaf</tissue>
    </source>
</reference>
<keyword evidence="2" id="KW-0217">Developmental protein</keyword>
<keyword evidence="3" id="KW-0539">Nucleus</keyword>
<comment type="similarity">
    <text evidence="4">Belongs to the DONSON family.</text>
</comment>
<sequence length="584" mass="64557">MAEVSITELSQVNEIQFKKPESAVRMKRKTPSELREELLKRRAYEKPAEKGTQPFKVPLLVNTRVTQAYPVVKPIERCRPFYYQKEGVKDSPMTVEVDNGSSLGNSESLEQTSKGSANQAFRTTEKCIESALLDVVQLHLRDEKPASPAQIDMEKALKGFRVPRDPMIAIFPSIPSGSIDDVGPTFADICPSVISIPGKNAPLDLTLKTSLRLVSSSSIKWCHRINAAYVAASQSCGCHVGPSQTKEELFSKALISWRYPQSTLPTTIISAMASSKAKGDVDFLEKRRQDWENSFCNLYGMLRKSICSIFYVYTSEFVALFVGGNFSGKKRSCNAYLSKSTNSLRSELRKHDVRFTMPLYHLEEEQASADDLAELSEIEKRNLGQAVYTDHFADVDSTSQSLLSFTGNMSVHSLYDFLLNHRFFFTSLTGGDVPIIYSPVPFQNSSLNFSEVFCKEMRKADMGVLSGSNENKTTIEELSNSNICYSIEISNSIIPPWVISGICAAMNADGTSFDSTFTIDHSSMGLNAALNSISHKLESDATASSGTKDNTFGIPNTVLVPSMRTAAVQRLSYTNSAYVAYTTS</sequence>